<reference evidence="4 5" key="1">
    <citation type="submission" date="2020-11" db="EMBL/GenBank/DDBJ databases">
        <title>A novel isolate from a Black sea contaminated sediment with potential to produce alkanes: Plantactinospora alkalitolerans sp. nov.</title>
        <authorList>
            <person name="Carro L."/>
            <person name="Veyisoglu A."/>
            <person name="Guven K."/>
            <person name="Schumann P."/>
            <person name="Klenk H.-P."/>
            <person name="Sahin N."/>
        </authorList>
    </citation>
    <scope>NUCLEOTIDE SEQUENCE [LARGE SCALE GENOMIC DNA]</scope>
    <source>
        <strain evidence="4 5">S1510</strain>
    </source>
</reference>
<dbReference type="InterPro" id="IPR050493">
    <property type="entry name" value="FAD-dep_Monooxygenase_BioMet"/>
</dbReference>
<accession>A0ABS0GQ83</accession>
<keyword evidence="1" id="KW-0560">Oxidoreductase</keyword>
<evidence type="ECO:0000313" key="5">
    <source>
        <dbReference type="Proteomes" id="UP000638560"/>
    </source>
</evidence>
<dbReference type="SUPFAM" id="SSF51905">
    <property type="entry name" value="FAD/NAD(P)-binding domain"/>
    <property type="match status" value="1"/>
</dbReference>
<keyword evidence="2 4" id="KW-0503">Monooxygenase</keyword>
<dbReference type="PANTHER" id="PTHR13789:SF309">
    <property type="entry name" value="PUTATIVE (AFU_ORTHOLOGUE AFUA_6G14510)-RELATED"/>
    <property type="match status" value="1"/>
</dbReference>
<dbReference type="PANTHER" id="PTHR13789">
    <property type="entry name" value="MONOOXYGENASE"/>
    <property type="match status" value="1"/>
</dbReference>
<evidence type="ECO:0000256" key="1">
    <source>
        <dbReference type="ARBA" id="ARBA00023002"/>
    </source>
</evidence>
<evidence type="ECO:0000259" key="3">
    <source>
        <dbReference type="Pfam" id="PF01494"/>
    </source>
</evidence>
<dbReference type="InterPro" id="IPR036188">
    <property type="entry name" value="FAD/NAD-bd_sf"/>
</dbReference>
<dbReference type="Pfam" id="PF01494">
    <property type="entry name" value="FAD_binding_3"/>
    <property type="match status" value="1"/>
</dbReference>
<dbReference type="EMBL" id="JADPUN010000074">
    <property type="protein sequence ID" value="MBF9128357.1"/>
    <property type="molecule type" value="Genomic_DNA"/>
</dbReference>
<organism evidence="4 5">
    <name type="scientific">Plantactinospora alkalitolerans</name>
    <dbReference type="NCBI Taxonomy" id="2789879"/>
    <lineage>
        <taxon>Bacteria</taxon>
        <taxon>Bacillati</taxon>
        <taxon>Actinomycetota</taxon>
        <taxon>Actinomycetes</taxon>
        <taxon>Micromonosporales</taxon>
        <taxon>Micromonosporaceae</taxon>
        <taxon>Plantactinospora</taxon>
    </lineage>
</organism>
<evidence type="ECO:0000313" key="4">
    <source>
        <dbReference type="EMBL" id="MBF9128357.1"/>
    </source>
</evidence>
<protein>
    <submittedName>
        <fullName evidence="4">FAD-dependent monooxygenase</fullName>
    </submittedName>
</protein>
<comment type="caution">
    <text evidence="4">The sequence shown here is derived from an EMBL/GenBank/DDBJ whole genome shotgun (WGS) entry which is preliminary data.</text>
</comment>
<name>A0ABS0GQ83_9ACTN</name>
<evidence type="ECO:0000256" key="2">
    <source>
        <dbReference type="ARBA" id="ARBA00023033"/>
    </source>
</evidence>
<gene>
    <name evidence="4" type="ORF">I0C86_05025</name>
</gene>
<dbReference type="PRINTS" id="PR00420">
    <property type="entry name" value="RNGMNOXGNASE"/>
</dbReference>
<keyword evidence="5" id="KW-1185">Reference proteome</keyword>
<dbReference type="InterPro" id="IPR002938">
    <property type="entry name" value="FAD-bd"/>
</dbReference>
<dbReference type="Proteomes" id="UP000638560">
    <property type="component" value="Unassembled WGS sequence"/>
</dbReference>
<dbReference type="RefSeq" id="WP_196200010.1">
    <property type="nucleotide sequence ID" value="NZ_JADPUN010000074.1"/>
</dbReference>
<feature type="domain" description="FAD-binding" evidence="3">
    <location>
        <begin position="7"/>
        <end position="349"/>
    </location>
</feature>
<proteinExistence type="predicted"/>
<sequence>MTNNRTAVVVGAGIGGLCAGLALSRRGWQVTILERAPAFGAVGAGLTLMSNALAGLDALGVGDQVRAGGQVEAPGGSRTADGRWLFRIEATELTDQLGTESLGIHRATLHAILRAALPAGTTLVTGAEVVEVVAGPPAEVSYRHDGTRITVGADLVVGADGIRSTVRARLWPDAPPPVYAGSTTWRGVTDGPWGGELYVAISWGPGAEFGMVPLGDGRIYWFGAVNAPAGGRDPDELRAVRDRFGSWHAPIPDLLAATGADTVLRNDIYHLGTPLPNYSRGAVALLGDAAHAMTPNLGQGAAQAIEDAVVLGAAVGDGAGAGAGAGDVTAALIRYDRQRRPRSQHVARASYRIGRFGQQLRNPLAVTLRNALLRLTPPRTALRSMARYADWQPPRPDGV</sequence>
<dbReference type="Gene3D" id="3.50.50.60">
    <property type="entry name" value="FAD/NAD(P)-binding domain"/>
    <property type="match status" value="1"/>
</dbReference>
<dbReference type="GO" id="GO:0004497">
    <property type="term" value="F:monooxygenase activity"/>
    <property type="evidence" value="ECO:0007669"/>
    <property type="project" value="UniProtKB-KW"/>
</dbReference>